<name>A0A0B7IWK2_9PROT</name>
<organism evidence="1 2">
    <name type="scientific">Candidatus Methylopumilus turicensis</name>
    <dbReference type="NCBI Taxonomy" id="1581680"/>
    <lineage>
        <taxon>Bacteria</taxon>
        <taxon>Pseudomonadati</taxon>
        <taxon>Pseudomonadota</taxon>
        <taxon>Betaproteobacteria</taxon>
        <taxon>Nitrosomonadales</taxon>
        <taxon>Methylophilaceae</taxon>
        <taxon>Candidatus Methylopumilus</taxon>
    </lineage>
</organism>
<evidence type="ECO:0000313" key="1">
    <source>
        <dbReference type="EMBL" id="CEN56647.1"/>
    </source>
</evidence>
<sequence length="317" mass="32971">MPAAFGIGAKTRQNDLDIAFQFSFFTGTSSGENGVAGYGAAGNNTLNIRQAFLSFGDASWGTIKAGRDLGVFGSDAILSDMTLLGVGVGGPAGGSSTLGRIGSGYIYADWKGQIQYASPIFNGFQVTGAVVENFRPGSAYNKDNLGYEAKATYDFAANDVTGRVWVSGITQKSEGTNNYTSRGFDVGAKASYAGASVVGYYYDGEGLDGQTVLGGLFNANGQKSKDSGGYVQATFAVPTIGTKLGASWGVSNSKAANGTSFDIENESWIVGAYHPLTKSLNLVAEYTQQEIKNNAATGSAVKKTENDTISLGAILFF</sequence>
<accession>A0A0B7IWK2</accession>
<proteinExistence type="predicted"/>
<reference evidence="2" key="1">
    <citation type="submission" date="2014-12" db="EMBL/GenBank/DDBJ databases">
        <authorList>
            <person name="Salcher M.M."/>
        </authorList>
    </citation>
    <scope>NUCLEOTIDE SEQUENCE [LARGE SCALE GENOMIC DNA]</scope>
    <source>
        <strain evidence="2">MMS-10A-171</strain>
    </source>
</reference>
<dbReference type="Gene3D" id="2.40.160.10">
    <property type="entry name" value="Porin"/>
    <property type="match status" value="1"/>
</dbReference>
<dbReference type="HOGENOM" id="CLU_032382_0_0_4"/>
<dbReference type="KEGG" id="mbac:BN1209_1612"/>
<evidence type="ECO:0008006" key="3">
    <source>
        <dbReference type="Google" id="ProtNLM"/>
    </source>
</evidence>
<dbReference type="AlphaFoldDB" id="A0A0B7IWK2"/>
<dbReference type="Proteomes" id="UP000056322">
    <property type="component" value="Chromosome 1"/>
</dbReference>
<protein>
    <recommendedName>
        <fullName evidence="3">Porin domain-containing protein</fullName>
    </recommendedName>
</protein>
<dbReference type="InterPro" id="IPR023614">
    <property type="entry name" value="Porin_dom_sf"/>
</dbReference>
<dbReference type="STRING" id="1581680.BN1209_1612"/>
<keyword evidence="2" id="KW-1185">Reference proteome</keyword>
<dbReference type="EMBL" id="LN794158">
    <property type="protein sequence ID" value="CEN56647.1"/>
    <property type="molecule type" value="Genomic_DNA"/>
</dbReference>
<dbReference type="RefSeq" id="WP_231855129.1">
    <property type="nucleotide sequence ID" value="NZ_LN794158.1"/>
</dbReference>
<dbReference type="SUPFAM" id="SSF56935">
    <property type="entry name" value="Porins"/>
    <property type="match status" value="1"/>
</dbReference>
<gene>
    <name evidence="1" type="ORF">BN1209_1612</name>
</gene>
<evidence type="ECO:0000313" key="2">
    <source>
        <dbReference type="Proteomes" id="UP000056322"/>
    </source>
</evidence>